<organism evidence="2 3">
    <name type="scientific">Pigmentiphaga soli</name>
    <dbReference type="NCBI Taxonomy" id="1007095"/>
    <lineage>
        <taxon>Bacteria</taxon>
        <taxon>Pseudomonadati</taxon>
        <taxon>Pseudomonadota</taxon>
        <taxon>Betaproteobacteria</taxon>
        <taxon>Burkholderiales</taxon>
        <taxon>Alcaligenaceae</taxon>
        <taxon>Pigmentiphaga</taxon>
    </lineage>
</organism>
<dbReference type="EMBL" id="BAABFO010000015">
    <property type="protein sequence ID" value="GAA4336526.1"/>
    <property type="molecule type" value="Genomic_DNA"/>
</dbReference>
<dbReference type="SUPFAM" id="SSF53474">
    <property type="entry name" value="alpha/beta-Hydrolases"/>
    <property type="match status" value="1"/>
</dbReference>
<dbReference type="PANTHER" id="PTHR46623:SF10">
    <property type="entry name" value="CARBOXYMETHYLENEBUTENOLIDASE HOMOLOG"/>
    <property type="match status" value="1"/>
</dbReference>
<dbReference type="Proteomes" id="UP001501671">
    <property type="component" value="Unassembled WGS sequence"/>
</dbReference>
<dbReference type="RefSeq" id="WP_345250764.1">
    <property type="nucleotide sequence ID" value="NZ_BAABFO010000015.1"/>
</dbReference>
<evidence type="ECO:0000259" key="1">
    <source>
        <dbReference type="Pfam" id="PF01738"/>
    </source>
</evidence>
<keyword evidence="3" id="KW-1185">Reference proteome</keyword>
<keyword evidence="2" id="KW-0378">Hydrolase</keyword>
<accession>A0ABP8HAG7</accession>
<dbReference type="Pfam" id="PF01738">
    <property type="entry name" value="DLH"/>
    <property type="match status" value="1"/>
</dbReference>
<sequence>MLEGTVHVRTPDGLMETFIATPGGPGPFPVVVMYQNVGGMSPVLLHLARRVAAEGYYCALPDLYYRLGKIVIDPENKTPRVTALRKLVLDSLSDPEVMDDTAALLRHIGSDPAARRGPAGSVGFCMGGRFVVQAGAAFPEVFVANGSLFGTRMMTDAPDSPHKLLERLRGEVYFGFAEHDYALPLPQAQAFIALAEKQCAARWEADIHAGAHHGFSFPGRPVYQKAAAERSWERIFSMFQRQLKGDDK</sequence>
<comment type="caution">
    <text evidence="2">The sequence shown here is derived from an EMBL/GenBank/DDBJ whole genome shotgun (WGS) entry which is preliminary data.</text>
</comment>
<dbReference type="InterPro" id="IPR051049">
    <property type="entry name" value="Dienelactone_hydrolase-like"/>
</dbReference>
<feature type="domain" description="Dienelactone hydrolase" evidence="1">
    <location>
        <begin position="15"/>
        <end position="241"/>
    </location>
</feature>
<dbReference type="InterPro" id="IPR002925">
    <property type="entry name" value="Dienelactn_hydro"/>
</dbReference>
<proteinExistence type="predicted"/>
<dbReference type="InterPro" id="IPR029058">
    <property type="entry name" value="AB_hydrolase_fold"/>
</dbReference>
<dbReference type="GO" id="GO:0016787">
    <property type="term" value="F:hydrolase activity"/>
    <property type="evidence" value="ECO:0007669"/>
    <property type="project" value="UniProtKB-KW"/>
</dbReference>
<evidence type="ECO:0000313" key="2">
    <source>
        <dbReference type="EMBL" id="GAA4336526.1"/>
    </source>
</evidence>
<reference evidence="3" key="1">
    <citation type="journal article" date="2019" name="Int. J. Syst. Evol. Microbiol.">
        <title>The Global Catalogue of Microorganisms (GCM) 10K type strain sequencing project: providing services to taxonomists for standard genome sequencing and annotation.</title>
        <authorList>
            <consortium name="The Broad Institute Genomics Platform"/>
            <consortium name="The Broad Institute Genome Sequencing Center for Infectious Disease"/>
            <person name="Wu L."/>
            <person name="Ma J."/>
        </authorList>
    </citation>
    <scope>NUCLEOTIDE SEQUENCE [LARGE SCALE GENOMIC DNA]</scope>
    <source>
        <strain evidence="3">JCM 17666</strain>
    </source>
</reference>
<gene>
    <name evidence="2" type="ORF">GCM10023144_30950</name>
</gene>
<protein>
    <submittedName>
        <fullName evidence="2">Dienelactone hydrolase family protein</fullName>
    </submittedName>
</protein>
<name>A0ABP8HAG7_9BURK</name>
<dbReference type="PANTHER" id="PTHR46623">
    <property type="entry name" value="CARBOXYMETHYLENEBUTENOLIDASE-RELATED"/>
    <property type="match status" value="1"/>
</dbReference>
<dbReference type="Gene3D" id="3.40.50.1820">
    <property type="entry name" value="alpha/beta hydrolase"/>
    <property type="match status" value="1"/>
</dbReference>
<evidence type="ECO:0000313" key="3">
    <source>
        <dbReference type="Proteomes" id="UP001501671"/>
    </source>
</evidence>